<comment type="catalytic activity">
    <reaction evidence="1">
        <text>(7,8-dihydropterin-6-yl)methyl diphosphate + 4-aminobenzoate = 7,8-dihydropteroate + diphosphate</text>
        <dbReference type="Rhea" id="RHEA:19949"/>
        <dbReference type="ChEBI" id="CHEBI:17836"/>
        <dbReference type="ChEBI" id="CHEBI:17839"/>
        <dbReference type="ChEBI" id="CHEBI:33019"/>
        <dbReference type="ChEBI" id="CHEBI:72950"/>
        <dbReference type="EC" id="2.5.1.15"/>
    </reaction>
</comment>
<dbReference type="InterPro" id="IPR006390">
    <property type="entry name" value="DHP_synth_dom"/>
</dbReference>
<dbReference type="Gene3D" id="3.20.20.20">
    <property type="entry name" value="Dihydropteroate synthase-like"/>
    <property type="match status" value="1"/>
</dbReference>
<reference evidence="10 11" key="1">
    <citation type="submission" date="2017-06" db="EMBL/GenBank/DDBJ databases">
        <title>Complete genome sequence of Nitrospirillum amazonense strain CBAmC, an endophytic nitrogen-fixing and plant growth-promoting bacterium, isolated from sugarcane.</title>
        <authorList>
            <person name="Schwab S."/>
            <person name="dos Santos Teixeira K.R."/>
            <person name="Simoes Araujo J.L."/>
            <person name="Soares Vidal M."/>
            <person name="Borges de Freitas H.R."/>
            <person name="Rivello Crivelaro A.L."/>
            <person name="Bueno de Camargo Nunes A."/>
            <person name="dos Santos C.M."/>
            <person name="Palmeira da Silva Rosa D."/>
            <person name="da Silva Padilha D."/>
            <person name="da Silva E."/>
            <person name="Araujo Terra L."/>
            <person name="Soares Mendes V."/>
            <person name="Farinelli L."/>
            <person name="Magalhaes Cruz L."/>
            <person name="Baldani J.I."/>
        </authorList>
    </citation>
    <scope>NUCLEOTIDE SEQUENCE [LARGE SCALE GENOMIC DNA]</scope>
    <source>
        <strain evidence="10 11">CBAmC</strain>
    </source>
</reference>
<dbReference type="GO" id="GO:0046656">
    <property type="term" value="P:folic acid biosynthetic process"/>
    <property type="evidence" value="ECO:0007669"/>
    <property type="project" value="UniProtKB-KW"/>
</dbReference>
<dbReference type="CDD" id="cd00739">
    <property type="entry name" value="DHPS"/>
    <property type="match status" value="1"/>
</dbReference>
<evidence type="ECO:0000256" key="3">
    <source>
        <dbReference type="ARBA" id="ARBA00004763"/>
    </source>
</evidence>
<organism evidence="10 11">
    <name type="scientific">Nitrospirillum viridazoti CBAmc</name>
    <dbReference type="NCBI Taxonomy" id="1441467"/>
    <lineage>
        <taxon>Bacteria</taxon>
        <taxon>Pseudomonadati</taxon>
        <taxon>Pseudomonadota</taxon>
        <taxon>Alphaproteobacteria</taxon>
        <taxon>Rhodospirillales</taxon>
        <taxon>Azospirillaceae</taxon>
        <taxon>Nitrospirillum</taxon>
        <taxon>Nitrospirillum viridazoti</taxon>
    </lineage>
</organism>
<dbReference type="Proteomes" id="UP000197153">
    <property type="component" value="Chromosome 1"/>
</dbReference>
<dbReference type="InterPro" id="IPR045031">
    <property type="entry name" value="DHP_synth-like"/>
</dbReference>
<comment type="cofactor">
    <cofactor evidence="2">
        <name>Mg(2+)</name>
        <dbReference type="ChEBI" id="CHEBI:18420"/>
    </cofactor>
</comment>
<dbReference type="PROSITE" id="PS00792">
    <property type="entry name" value="DHPS_1"/>
    <property type="match status" value="1"/>
</dbReference>
<evidence type="ECO:0000313" key="10">
    <source>
        <dbReference type="EMBL" id="ASG21027.1"/>
    </source>
</evidence>
<dbReference type="KEGG" id="nao:Y958_09465"/>
<dbReference type="PROSITE" id="PS50972">
    <property type="entry name" value="PTERIN_BINDING"/>
    <property type="match status" value="1"/>
</dbReference>
<evidence type="ECO:0000259" key="9">
    <source>
        <dbReference type="PROSITE" id="PS50972"/>
    </source>
</evidence>
<evidence type="ECO:0000256" key="2">
    <source>
        <dbReference type="ARBA" id="ARBA00001946"/>
    </source>
</evidence>
<evidence type="ECO:0000256" key="4">
    <source>
        <dbReference type="ARBA" id="ARBA00012458"/>
    </source>
</evidence>
<proteinExistence type="predicted"/>
<dbReference type="InterPro" id="IPR011005">
    <property type="entry name" value="Dihydropteroate_synth-like_sf"/>
</dbReference>
<dbReference type="GO" id="GO:0046654">
    <property type="term" value="P:tetrahydrofolate biosynthetic process"/>
    <property type="evidence" value="ECO:0007669"/>
    <property type="project" value="TreeGrafter"/>
</dbReference>
<dbReference type="Pfam" id="PF00809">
    <property type="entry name" value="Pterin_bind"/>
    <property type="match status" value="1"/>
</dbReference>
<dbReference type="EMBL" id="CP022110">
    <property type="protein sequence ID" value="ASG21027.1"/>
    <property type="molecule type" value="Genomic_DNA"/>
</dbReference>
<name>A0A248JQP5_9PROT</name>
<dbReference type="PROSITE" id="PS00793">
    <property type="entry name" value="DHPS_2"/>
    <property type="match status" value="1"/>
</dbReference>
<evidence type="ECO:0000256" key="1">
    <source>
        <dbReference type="ARBA" id="ARBA00000012"/>
    </source>
</evidence>
<dbReference type="InterPro" id="IPR000489">
    <property type="entry name" value="Pterin-binding_dom"/>
</dbReference>
<evidence type="ECO:0000256" key="7">
    <source>
        <dbReference type="ARBA" id="ARBA00022842"/>
    </source>
</evidence>
<evidence type="ECO:0000313" key="11">
    <source>
        <dbReference type="Proteomes" id="UP000197153"/>
    </source>
</evidence>
<keyword evidence="7" id="KW-0460">Magnesium</keyword>
<keyword evidence="11" id="KW-1185">Reference proteome</keyword>
<evidence type="ECO:0000256" key="6">
    <source>
        <dbReference type="ARBA" id="ARBA00022723"/>
    </source>
</evidence>
<dbReference type="GO" id="GO:0005829">
    <property type="term" value="C:cytosol"/>
    <property type="evidence" value="ECO:0007669"/>
    <property type="project" value="TreeGrafter"/>
</dbReference>
<keyword evidence="6" id="KW-0479">Metal-binding</keyword>
<feature type="domain" description="Pterin-binding" evidence="9">
    <location>
        <begin position="108"/>
        <end position="361"/>
    </location>
</feature>
<dbReference type="PANTHER" id="PTHR20941:SF1">
    <property type="entry name" value="FOLIC ACID SYNTHESIS PROTEIN FOL1"/>
    <property type="match status" value="1"/>
</dbReference>
<dbReference type="NCBIfam" id="TIGR01496">
    <property type="entry name" value="DHPS"/>
    <property type="match status" value="1"/>
</dbReference>
<evidence type="ECO:0000256" key="8">
    <source>
        <dbReference type="ARBA" id="ARBA00022909"/>
    </source>
</evidence>
<dbReference type="PANTHER" id="PTHR20941">
    <property type="entry name" value="FOLATE SYNTHESIS PROTEINS"/>
    <property type="match status" value="1"/>
</dbReference>
<protein>
    <recommendedName>
        <fullName evidence="4">dihydropteroate synthase</fullName>
        <ecNumber evidence="4">2.5.1.15</ecNumber>
    </recommendedName>
</protein>
<dbReference type="SUPFAM" id="SSF51717">
    <property type="entry name" value="Dihydropteroate synthetase-like"/>
    <property type="match status" value="1"/>
</dbReference>
<dbReference type="AlphaFoldDB" id="A0A248JQP5"/>
<comment type="pathway">
    <text evidence="3">Cofactor biosynthesis; tetrahydrofolate biosynthesis; 7,8-dihydrofolate from 2-amino-4-hydroxy-6-hydroxymethyl-7,8-dihydropteridine diphosphate and 4-aminobenzoate: step 1/2.</text>
</comment>
<dbReference type="GO" id="GO:0004156">
    <property type="term" value="F:dihydropteroate synthase activity"/>
    <property type="evidence" value="ECO:0007669"/>
    <property type="project" value="UniProtKB-EC"/>
</dbReference>
<evidence type="ECO:0000256" key="5">
    <source>
        <dbReference type="ARBA" id="ARBA00022679"/>
    </source>
</evidence>
<keyword evidence="5" id="KW-0808">Transferase</keyword>
<dbReference type="EC" id="2.5.1.15" evidence="4"/>
<keyword evidence="8" id="KW-0289">Folate biosynthesis</keyword>
<dbReference type="GO" id="GO:0046872">
    <property type="term" value="F:metal ion binding"/>
    <property type="evidence" value="ECO:0007669"/>
    <property type="project" value="UniProtKB-KW"/>
</dbReference>
<dbReference type="RefSeq" id="WP_088871790.1">
    <property type="nucleotide sequence ID" value="NZ_CP022110.1"/>
</dbReference>
<accession>A0A248JQP5</accession>
<gene>
    <name evidence="10" type="primary">folP</name>
    <name evidence="10" type="ORF">Y958_09465</name>
</gene>
<sequence length="371" mass="38076">MPSDLPSVPLDPWTSGAPVAAEDVYLTPVGLLSGLHAPDGHPLAGTVLSFTQVEVAVRRPGAVARKVMESRELAAWAAAAGVGEAIGRRLAALSAPRPAFAGLDLSRPLVMGIVNVTPDSFSDGGDYAAADAAIAHGRALMAAGADILDIGGESTRPGAAPVSPAEEAARVVPVIRALAAVGAVVSVDTRHAPVMAAALDAGARIINDISALEGDPHSLALVAARGCPVVLMHMQGDPRTMQLEPRYADAALDVMDYLLARVEACVAAGIPRARIVVDPGIGFGKTVAHNLDILCHTALYHGTGCALLVGLSRKRFLAALSRGEAPKDRLAGSLAGGLACLDRGAHILRVHDVAETVQARALWQALHGHNV</sequence>